<evidence type="ECO:0000256" key="1">
    <source>
        <dbReference type="SAM" id="Phobius"/>
    </source>
</evidence>
<gene>
    <name evidence="2" type="ORF">ACFFIX_08210</name>
</gene>
<keyword evidence="1" id="KW-0472">Membrane</keyword>
<evidence type="ECO:0000313" key="3">
    <source>
        <dbReference type="Proteomes" id="UP001589854"/>
    </source>
</evidence>
<evidence type="ECO:0000313" key="2">
    <source>
        <dbReference type="EMBL" id="MFC0271436.1"/>
    </source>
</evidence>
<evidence type="ECO:0008006" key="4">
    <source>
        <dbReference type="Google" id="ProtNLM"/>
    </source>
</evidence>
<sequence length="474" mass="55451">MEDNQSTLIRGVCQFVFPISLIGFNHEELSFNLEKEGFKFFSLKNSDHESEFYGTRTNVPHSDNEHYFLPYIENILFQDSFHAFSLNRFSKMISNQCTLITPVHTIPFSILSIDLIICPFNIGLITVRTELPANIPYLVALDFMNHFRVLAPKITDQKGTILTYNEKTFSEMKKFILDELCPGIIPYLNDDERNTTNGSLPYFVDERMFVSGYLLQPNSTTIDEYQLFKVSHLNSYDDSGNEYISASNPDYISEHIKNHSYDRWAPNTYYVTSDHTFTCVSKDEKNSKQLLNNMYGPHYYNLLLHLFYKIVLLKLSYDYSKLDIDRKEQKIEDLIRSITNFSAKFIFFEISSRTEGQEISNCLKQTFKIEPLFDEVKNTLNRLYQNQERLIDKRKNQLLLILTIYTVISGIYGMNLVVEDWKGNIDWSKLLQYSVFEYISLFIAISGITVGFLLGLIALYKMAKEYYFKEKKNN</sequence>
<keyword evidence="1" id="KW-1133">Transmembrane helix</keyword>
<dbReference type="EMBL" id="JBHLVO010000004">
    <property type="protein sequence ID" value="MFC0271436.1"/>
    <property type="molecule type" value="Genomic_DNA"/>
</dbReference>
<proteinExistence type="predicted"/>
<dbReference type="Proteomes" id="UP001589854">
    <property type="component" value="Unassembled WGS sequence"/>
</dbReference>
<keyword evidence="3" id="KW-1185">Reference proteome</keyword>
<reference evidence="2 3" key="1">
    <citation type="submission" date="2024-09" db="EMBL/GenBank/DDBJ databases">
        <authorList>
            <person name="Sun Q."/>
            <person name="Mori K."/>
        </authorList>
    </citation>
    <scope>NUCLEOTIDE SEQUENCE [LARGE SCALE GENOMIC DNA]</scope>
    <source>
        <strain evidence="2 3">CCM 7228</strain>
    </source>
</reference>
<feature type="transmembrane region" description="Helical" evidence="1">
    <location>
        <begin position="398"/>
        <end position="418"/>
    </location>
</feature>
<accession>A0ABV6GCN8</accession>
<comment type="caution">
    <text evidence="2">The sequence shown here is derived from an EMBL/GenBank/DDBJ whole genome shotgun (WGS) entry which is preliminary data.</text>
</comment>
<keyword evidence="1" id="KW-0812">Transmembrane</keyword>
<protein>
    <recommendedName>
        <fullName evidence="4">Group-specific protein</fullName>
    </recommendedName>
</protein>
<organism evidence="2 3">
    <name type="scientific">Metabacillus herbersteinensis</name>
    <dbReference type="NCBI Taxonomy" id="283816"/>
    <lineage>
        <taxon>Bacteria</taxon>
        <taxon>Bacillati</taxon>
        <taxon>Bacillota</taxon>
        <taxon>Bacilli</taxon>
        <taxon>Bacillales</taxon>
        <taxon>Bacillaceae</taxon>
        <taxon>Metabacillus</taxon>
    </lineage>
</organism>
<feature type="transmembrane region" description="Helical" evidence="1">
    <location>
        <begin position="438"/>
        <end position="460"/>
    </location>
</feature>
<name>A0ABV6GCN8_9BACI</name>
<dbReference type="RefSeq" id="WP_378932381.1">
    <property type="nucleotide sequence ID" value="NZ_JBHLVO010000004.1"/>
</dbReference>